<name>A0ABR7K2X7_9FIRM</name>
<comment type="caution">
    <text evidence="1">The sequence shown here is derived from an EMBL/GenBank/DDBJ whole genome shotgun (WGS) entry which is preliminary data.</text>
</comment>
<dbReference type="InterPro" id="IPR014054">
    <property type="entry name" value="Phage_regulatory_Rha"/>
</dbReference>
<keyword evidence="2" id="KW-1185">Reference proteome</keyword>
<evidence type="ECO:0000313" key="2">
    <source>
        <dbReference type="Proteomes" id="UP000611796"/>
    </source>
</evidence>
<accession>A0ABR7K2X7</accession>
<dbReference type="Pfam" id="PF09669">
    <property type="entry name" value="Phage_pRha"/>
    <property type="match status" value="1"/>
</dbReference>
<reference evidence="1 2" key="1">
    <citation type="submission" date="2020-08" db="EMBL/GenBank/DDBJ databases">
        <authorList>
            <person name="Liu C."/>
            <person name="Sun Q."/>
        </authorList>
    </citation>
    <scope>NUCLEOTIDE SEQUENCE [LARGE SCALE GENOMIC DNA]</scope>
    <source>
        <strain evidence="1 2">NSJ-45</strain>
    </source>
</reference>
<organism evidence="1 2">
    <name type="scientific">Paeniclostridium hominis</name>
    <dbReference type="NCBI Taxonomy" id="2764329"/>
    <lineage>
        <taxon>Bacteria</taxon>
        <taxon>Bacillati</taxon>
        <taxon>Bacillota</taxon>
        <taxon>Clostridia</taxon>
        <taxon>Peptostreptococcales</taxon>
        <taxon>Peptostreptococcaceae</taxon>
        <taxon>Paeniclostridium</taxon>
    </lineage>
</organism>
<proteinExistence type="predicted"/>
<dbReference type="Proteomes" id="UP000611796">
    <property type="component" value="Unassembled WGS sequence"/>
</dbReference>
<sequence length="264" mass="30568">MRISTREIADMLKTTHDMVLRKLDGRKDRRGIIAILTDNQMVVSDYFIESTYVDASGKTNREYLVSKMGCDFLANKFQGEKGMIFTAKYVKKFHTMQNTLKEVRVESYMIEDPIARAQAWIREQQEKKEVELKLIHTSKILDEVVNNNITFDAFNKELSKIINTISRHVGTDSGYIYGSFYSFINNKLGINLTTRQTHKKRKLNEEYFARTGRYYKDSTLKTKVSKLSCIKVSEYEQVLEVAKSFAVDNGVDITNYNKLTIKTA</sequence>
<protein>
    <submittedName>
        <fullName evidence="1">Rha family transcriptional regulator</fullName>
    </submittedName>
</protein>
<dbReference type="EMBL" id="JACRWD010000001">
    <property type="protein sequence ID" value="MBC6003381.1"/>
    <property type="molecule type" value="Genomic_DNA"/>
</dbReference>
<evidence type="ECO:0000313" key="1">
    <source>
        <dbReference type="EMBL" id="MBC6003381.1"/>
    </source>
</evidence>
<gene>
    <name evidence="1" type="ORF">H8891_06175</name>
</gene>